<dbReference type="RefSeq" id="YP_010113372.1">
    <property type="nucleotide sequence ID" value="NC_055902.1"/>
</dbReference>
<dbReference type="SUPFAM" id="SSF54060">
    <property type="entry name" value="His-Me finger endonucleases"/>
    <property type="match status" value="1"/>
</dbReference>
<proteinExistence type="predicted"/>
<dbReference type="Gene3D" id="3.90.75.20">
    <property type="match status" value="1"/>
</dbReference>
<name>A0A7M1RV65_9CAUD</name>
<dbReference type="Pfam" id="PF13392">
    <property type="entry name" value="HNH_3"/>
    <property type="match status" value="1"/>
</dbReference>
<sequence>MNNIENRQSAAEQIEMKDIPGWEGLYACTTSGQIWSYRSDKFLSPSKNKRGYLHVTFSKDKKHYDYRVNRLVAMTFLDNPDNLPQVNHIDGNKLNNYLSNLEWCTPEYNIQHAKDNHLFKATCYNPPKHTKEGPQVGYLFTNVYNGNQFMITGFRALRKQFRINGYTYGIILQHANTGEYIKSGILKGLRVDKVDLKVHRLTANHGVGSSDPKYWKPFLLGCDIVNSSSKDEAVSKNAIADDLKLTTSNE</sequence>
<reference evidence="3 4" key="1">
    <citation type="submission" date="2020-07" db="EMBL/GenBank/DDBJ databases">
        <title>Taxonomic proposal: Crassvirales, a new order of highly abundant and diverse bacterial viruses.</title>
        <authorList>
            <person name="Shkoporov A.N."/>
            <person name="Stockdale S.R."/>
            <person name="Guerin E."/>
            <person name="Ross R.P."/>
            <person name="Hill C."/>
        </authorList>
    </citation>
    <scope>NUCLEOTIDE SEQUENCE [LARGE SCALE GENOMIC DNA]</scope>
</reference>
<protein>
    <recommendedName>
        <fullName evidence="5">HNH nuclease domain-containing protein</fullName>
    </recommendedName>
</protein>
<evidence type="ECO:0000259" key="1">
    <source>
        <dbReference type="Pfam" id="PF07463"/>
    </source>
</evidence>
<dbReference type="KEGG" id="vg:65131891"/>
<dbReference type="InterPro" id="IPR044925">
    <property type="entry name" value="His-Me_finger_sf"/>
</dbReference>
<dbReference type="GO" id="GO:0016788">
    <property type="term" value="F:hydrolase activity, acting on ester bonds"/>
    <property type="evidence" value="ECO:0007669"/>
    <property type="project" value="InterPro"/>
</dbReference>
<dbReference type="Pfam" id="PF07463">
    <property type="entry name" value="NUMOD4"/>
    <property type="match status" value="1"/>
</dbReference>
<dbReference type="EMBL" id="MT774409">
    <property type="protein sequence ID" value="QOR57732.1"/>
    <property type="molecule type" value="Genomic_DNA"/>
</dbReference>
<accession>A0A7M1RV65</accession>
<feature type="domain" description="HNH nuclease" evidence="2">
    <location>
        <begin position="85"/>
        <end position="109"/>
    </location>
</feature>
<evidence type="ECO:0000313" key="4">
    <source>
        <dbReference type="Proteomes" id="UP000594129"/>
    </source>
</evidence>
<dbReference type="InterPro" id="IPR010902">
    <property type="entry name" value="NUMOD4"/>
</dbReference>
<organism evidence="3 4">
    <name type="scientific">uncultured phage cr131_1</name>
    <dbReference type="NCBI Taxonomy" id="2772093"/>
    <lineage>
        <taxon>Viruses</taxon>
        <taxon>Duplodnaviria</taxon>
        <taxon>Heunggongvirae</taxon>
        <taxon>Uroviricota</taxon>
        <taxon>Caudoviricetes</taxon>
        <taxon>Crassvirales</taxon>
        <taxon>Suoliviridae</taxon>
        <taxon>Oafivirinae</taxon>
        <taxon>Cacepaovirus</taxon>
        <taxon>Cacepaovirus simiae</taxon>
    </lineage>
</organism>
<keyword evidence="4" id="KW-1185">Reference proteome</keyword>
<evidence type="ECO:0000313" key="3">
    <source>
        <dbReference type="EMBL" id="QOR57732.1"/>
    </source>
</evidence>
<dbReference type="Proteomes" id="UP000594129">
    <property type="component" value="Segment"/>
</dbReference>
<feature type="domain" description="NUMOD4" evidence="1">
    <location>
        <begin position="17"/>
        <end position="57"/>
    </location>
</feature>
<dbReference type="GeneID" id="65131891"/>
<evidence type="ECO:0008006" key="5">
    <source>
        <dbReference type="Google" id="ProtNLM"/>
    </source>
</evidence>
<evidence type="ECO:0000259" key="2">
    <source>
        <dbReference type="Pfam" id="PF13392"/>
    </source>
</evidence>
<dbReference type="InterPro" id="IPR003615">
    <property type="entry name" value="HNH_nuc"/>
</dbReference>